<feature type="domain" description="SAM-dependent MTase RsmB/NOP-type" evidence="7">
    <location>
        <begin position="130"/>
        <end position="491"/>
    </location>
</feature>
<evidence type="ECO:0000256" key="4">
    <source>
        <dbReference type="ARBA" id="ARBA00022884"/>
    </source>
</evidence>
<dbReference type="Pfam" id="PF21148">
    <property type="entry name" value="NSUN5_fdxn-like"/>
    <property type="match status" value="1"/>
</dbReference>
<evidence type="ECO:0000259" key="7">
    <source>
        <dbReference type="PROSITE" id="PS51686"/>
    </source>
</evidence>
<feature type="binding site" evidence="5">
    <location>
        <position position="320"/>
    </location>
    <ligand>
        <name>S-adenosyl-L-methionine</name>
        <dbReference type="ChEBI" id="CHEBI:59789"/>
    </ligand>
</feature>
<sequence>MSLYHEASQIITTFSNSKSGSLKALIYQNDALKSPKPNLYAVCSESLKHQEIINEIITRSGLLKLERKLTQALAVPLVHDQLFNPRGISLPVSHPLKAAILKHKTRLASELTLARVRRGFPTLAAYLTSIRVASAPQNCRWVRVNTLKTTLDNVLSTLLANFTPVSSIPELIKQSQDPENKNAHKIYHLDPHIPNLIALPPTYKTSLLTSHPLYASGAIILQDKASCLPAHLLYPPPNATIIDATAAPGNKTTHLAAITEGKATIFAYERDKFRSNILRSMVSRAGGDKCIDVRNLDFLSTKPWEGADEELEPVTHILLDPSCSGSGIVSRVEVDTPAPTTNSKDDRPVKRQKKGPAPKEPTPPPEEQEETTPEDRLLPLSTFQLHSLLHSMSFPNVQKITYSTCSVHALENEQVVLKALQSPIAIERGWRILRREEQGSLKDWTERGWLKEFKESGWSEERQKETAEGVIRCTPGSGGTIGFFVAGFVRDVKEIEEGLRKERGGKTQKREQKQEEKVEDEKVAEVVNSEETPVDVPAGSSNSKKRKRKKKKTKGVSDEA</sequence>
<keyword evidence="4 5" id="KW-0694">RNA-binding</keyword>
<dbReference type="PRINTS" id="PR02008">
    <property type="entry name" value="RCMTFAMILY"/>
</dbReference>
<feature type="compositionally biased region" description="Basic residues" evidence="6">
    <location>
        <begin position="543"/>
        <end position="554"/>
    </location>
</feature>
<dbReference type="Proteomes" id="UP000275078">
    <property type="component" value="Unassembled WGS sequence"/>
</dbReference>
<evidence type="ECO:0000313" key="8">
    <source>
        <dbReference type="EMBL" id="RPA86162.1"/>
    </source>
</evidence>
<dbReference type="InterPro" id="IPR049560">
    <property type="entry name" value="MeTrfase_RsmB-F_NOP2_cat"/>
</dbReference>
<keyword evidence="3 5" id="KW-0949">S-adenosyl-L-methionine</keyword>
<dbReference type="PANTHER" id="PTHR22807">
    <property type="entry name" value="NOP2 YEAST -RELATED NOL1/NOP2/FMU SUN DOMAIN-CONTAINING"/>
    <property type="match status" value="1"/>
</dbReference>
<name>A0A3N4IJ46_ASCIM</name>
<feature type="active site" description="Nucleophile" evidence="5">
    <location>
        <position position="405"/>
    </location>
</feature>
<evidence type="ECO:0000256" key="5">
    <source>
        <dbReference type="PROSITE-ProRule" id="PRU01023"/>
    </source>
</evidence>
<evidence type="ECO:0000256" key="1">
    <source>
        <dbReference type="ARBA" id="ARBA00022603"/>
    </source>
</evidence>
<dbReference type="Pfam" id="PF21153">
    <property type="entry name" value="NSUN5_N"/>
    <property type="match status" value="1"/>
</dbReference>
<keyword evidence="9" id="KW-1185">Reference proteome</keyword>
<feature type="region of interest" description="Disordered" evidence="6">
    <location>
        <begin position="329"/>
        <end position="376"/>
    </location>
</feature>
<dbReference type="InterPro" id="IPR048889">
    <property type="entry name" value="NSUN5_RCM1_N"/>
</dbReference>
<dbReference type="OrthoDB" id="435282at2759"/>
<feature type="binding site" evidence="5">
    <location>
        <position position="297"/>
    </location>
    <ligand>
        <name>S-adenosyl-L-methionine</name>
        <dbReference type="ChEBI" id="CHEBI:59789"/>
    </ligand>
</feature>
<dbReference type="PANTHER" id="PTHR22807:SF4">
    <property type="entry name" value="28S RRNA (CYTOSINE-C(5))-METHYLTRANSFERASE"/>
    <property type="match status" value="1"/>
</dbReference>
<dbReference type="AlphaFoldDB" id="A0A3N4IJ46"/>
<evidence type="ECO:0000256" key="3">
    <source>
        <dbReference type="ARBA" id="ARBA00022691"/>
    </source>
</evidence>
<feature type="region of interest" description="Disordered" evidence="6">
    <location>
        <begin position="500"/>
        <end position="560"/>
    </location>
</feature>
<keyword evidence="1 5" id="KW-0489">Methyltransferase</keyword>
<evidence type="ECO:0000313" key="9">
    <source>
        <dbReference type="Proteomes" id="UP000275078"/>
    </source>
</evidence>
<dbReference type="GO" id="GO:0005730">
    <property type="term" value="C:nucleolus"/>
    <property type="evidence" value="ECO:0007669"/>
    <property type="project" value="TreeGrafter"/>
</dbReference>
<keyword evidence="2 5" id="KW-0808">Transferase</keyword>
<dbReference type="EMBL" id="ML119650">
    <property type="protein sequence ID" value="RPA86162.1"/>
    <property type="molecule type" value="Genomic_DNA"/>
</dbReference>
<dbReference type="GO" id="GO:0008173">
    <property type="term" value="F:RNA methyltransferase activity"/>
    <property type="evidence" value="ECO:0007669"/>
    <property type="project" value="InterPro"/>
</dbReference>
<dbReference type="GO" id="GO:0070475">
    <property type="term" value="P:rRNA base methylation"/>
    <property type="evidence" value="ECO:0007669"/>
    <property type="project" value="TreeGrafter"/>
</dbReference>
<dbReference type="InterPro" id="IPR029063">
    <property type="entry name" value="SAM-dependent_MTases_sf"/>
</dbReference>
<comment type="caution">
    <text evidence="5">Lacks conserved residue(s) required for the propagation of feature annotation.</text>
</comment>
<protein>
    <submittedName>
        <fullName evidence="8">S-adenosyl-L-methionine-dependent methyltransferase</fullName>
    </submittedName>
</protein>
<reference evidence="8 9" key="1">
    <citation type="journal article" date="2018" name="Nat. Ecol. Evol.">
        <title>Pezizomycetes genomes reveal the molecular basis of ectomycorrhizal truffle lifestyle.</title>
        <authorList>
            <person name="Murat C."/>
            <person name="Payen T."/>
            <person name="Noel B."/>
            <person name="Kuo A."/>
            <person name="Morin E."/>
            <person name="Chen J."/>
            <person name="Kohler A."/>
            <person name="Krizsan K."/>
            <person name="Balestrini R."/>
            <person name="Da Silva C."/>
            <person name="Montanini B."/>
            <person name="Hainaut M."/>
            <person name="Levati E."/>
            <person name="Barry K.W."/>
            <person name="Belfiori B."/>
            <person name="Cichocki N."/>
            <person name="Clum A."/>
            <person name="Dockter R.B."/>
            <person name="Fauchery L."/>
            <person name="Guy J."/>
            <person name="Iotti M."/>
            <person name="Le Tacon F."/>
            <person name="Lindquist E.A."/>
            <person name="Lipzen A."/>
            <person name="Malagnac F."/>
            <person name="Mello A."/>
            <person name="Molinier V."/>
            <person name="Miyauchi S."/>
            <person name="Poulain J."/>
            <person name="Riccioni C."/>
            <person name="Rubini A."/>
            <person name="Sitrit Y."/>
            <person name="Splivallo R."/>
            <person name="Traeger S."/>
            <person name="Wang M."/>
            <person name="Zifcakova L."/>
            <person name="Wipf D."/>
            <person name="Zambonelli A."/>
            <person name="Paolocci F."/>
            <person name="Nowrousian M."/>
            <person name="Ottonello S."/>
            <person name="Baldrian P."/>
            <person name="Spatafora J.W."/>
            <person name="Henrissat B."/>
            <person name="Nagy L.G."/>
            <person name="Aury J.M."/>
            <person name="Wincker P."/>
            <person name="Grigoriev I.V."/>
            <person name="Bonfante P."/>
            <person name="Martin F.M."/>
        </authorList>
    </citation>
    <scope>NUCLEOTIDE SEQUENCE [LARGE SCALE GENOMIC DNA]</scope>
    <source>
        <strain evidence="8 9">RN42</strain>
    </source>
</reference>
<dbReference type="Gene3D" id="3.40.50.150">
    <property type="entry name" value="Vaccinia Virus protein VP39"/>
    <property type="match status" value="1"/>
</dbReference>
<dbReference type="InterPro" id="IPR001678">
    <property type="entry name" value="MeTrfase_RsmB-F_NOP2_dom"/>
</dbReference>
<organism evidence="8 9">
    <name type="scientific">Ascobolus immersus RN42</name>
    <dbReference type="NCBI Taxonomy" id="1160509"/>
    <lineage>
        <taxon>Eukaryota</taxon>
        <taxon>Fungi</taxon>
        <taxon>Dikarya</taxon>
        <taxon>Ascomycota</taxon>
        <taxon>Pezizomycotina</taxon>
        <taxon>Pezizomycetes</taxon>
        <taxon>Pezizales</taxon>
        <taxon>Ascobolaceae</taxon>
        <taxon>Ascobolus</taxon>
    </lineage>
</organism>
<feature type="binding site" evidence="5">
    <location>
        <position position="269"/>
    </location>
    <ligand>
        <name>S-adenosyl-L-methionine</name>
        <dbReference type="ChEBI" id="CHEBI:59789"/>
    </ligand>
</feature>
<evidence type="ECO:0000256" key="6">
    <source>
        <dbReference type="SAM" id="MobiDB-lite"/>
    </source>
</evidence>
<dbReference type="Pfam" id="PF01189">
    <property type="entry name" value="Methyltr_RsmB-F"/>
    <property type="match status" value="1"/>
</dbReference>
<dbReference type="Gene3D" id="3.30.70.1170">
    <property type="entry name" value="Sun protein, domain 3"/>
    <property type="match status" value="1"/>
</dbReference>
<dbReference type="PROSITE" id="PS51686">
    <property type="entry name" value="SAM_MT_RSMB_NOP"/>
    <property type="match status" value="1"/>
</dbReference>
<comment type="similarity">
    <text evidence="5">Belongs to the class I-like SAM-binding methyltransferase superfamily. RsmB/NOP family.</text>
</comment>
<accession>A0A3N4IJ46</accession>
<dbReference type="InterPro" id="IPR023267">
    <property type="entry name" value="RCMT"/>
</dbReference>
<feature type="compositionally biased region" description="Basic and acidic residues" evidence="6">
    <location>
        <begin position="500"/>
        <end position="524"/>
    </location>
</feature>
<gene>
    <name evidence="8" type="ORF">BJ508DRAFT_411352</name>
</gene>
<dbReference type="STRING" id="1160509.A0A3N4IJ46"/>
<dbReference type="GO" id="GO:0003723">
    <property type="term" value="F:RNA binding"/>
    <property type="evidence" value="ECO:0007669"/>
    <property type="project" value="UniProtKB-UniRule"/>
</dbReference>
<dbReference type="InterPro" id="IPR049561">
    <property type="entry name" value="NSUN5_7_fdxn-like"/>
</dbReference>
<dbReference type="SUPFAM" id="SSF53335">
    <property type="entry name" value="S-adenosyl-L-methionine-dependent methyltransferases"/>
    <property type="match status" value="1"/>
</dbReference>
<proteinExistence type="inferred from homology"/>
<evidence type="ECO:0000256" key="2">
    <source>
        <dbReference type="ARBA" id="ARBA00022679"/>
    </source>
</evidence>